<accession>A0ACC0LJI0</accession>
<comment type="caution">
    <text evidence="1">The sequence shown here is derived from an EMBL/GenBank/DDBJ whole genome shotgun (WGS) entry which is preliminary data.</text>
</comment>
<evidence type="ECO:0000313" key="1">
    <source>
        <dbReference type="EMBL" id="KAI8528691.1"/>
    </source>
</evidence>
<proteinExistence type="predicted"/>
<evidence type="ECO:0000313" key="2">
    <source>
        <dbReference type="Proteomes" id="UP001062846"/>
    </source>
</evidence>
<reference evidence="1" key="1">
    <citation type="submission" date="2022-02" db="EMBL/GenBank/DDBJ databases">
        <title>Plant Genome Project.</title>
        <authorList>
            <person name="Zhang R.-G."/>
        </authorList>
    </citation>
    <scope>NUCLEOTIDE SEQUENCE</scope>
    <source>
        <strain evidence="1">AT1</strain>
    </source>
</reference>
<dbReference type="Proteomes" id="UP001062846">
    <property type="component" value="Chromosome 12"/>
</dbReference>
<organism evidence="1 2">
    <name type="scientific">Rhododendron molle</name>
    <name type="common">Chinese azalea</name>
    <name type="synonym">Azalea mollis</name>
    <dbReference type="NCBI Taxonomy" id="49168"/>
    <lineage>
        <taxon>Eukaryota</taxon>
        <taxon>Viridiplantae</taxon>
        <taxon>Streptophyta</taxon>
        <taxon>Embryophyta</taxon>
        <taxon>Tracheophyta</taxon>
        <taxon>Spermatophyta</taxon>
        <taxon>Magnoliopsida</taxon>
        <taxon>eudicotyledons</taxon>
        <taxon>Gunneridae</taxon>
        <taxon>Pentapetalae</taxon>
        <taxon>asterids</taxon>
        <taxon>Ericales</taxon>
        <taxon>Ericaceae</taxon>
        <taxon>Ericoideae</taxon>
        <taxon>Rhodoreae</taxon>
        <taxon>Rhododendron</taxon>
    </lineage>
</organism>
<gene>
    <name evidence="1" type="ORF">RHMOL_Rhmol12G0167400</name>
</gene>
<dbReference type="EMBL" id="CM046399">
    <property type="protein sequence ID" value="KAI8528691.1"/>
    <property type="molecule type" value="Genomic_DNA"/>
</dbReference>
<sequence>MITSKKAANAVGGKTARACDSCLQKRARWYCAADDAFLCQGCDSSVHSANQLASRHERVRLEKGAPNKPVFGSPNTQNSTPAWLQGFTRKARTPRQPKPAKAIYGSAFTNPLAIVPEIGCEEADNSPDEESEEQLLYRVPVFDPFAAELCNAPNNMADALAYEREGTATGGGFAVSMRYKGGVLRDEACDIDFDTLNGLIVPSDMELAEFAADVESLLGTGLDKDCCGIEGLGLGSGVGLLECNKEEEEDDDDMGNFFVESRKVKVEDDINGVEEVADCQMEMCFDLERETIDWNFDYEVNGEGEEKMVGGIMDRRSGLKEEEEGGEGGEEVKRKVILSLNYEGVISAWASQGCPWTDGIRPELNADGGWPDFMGYSHPFGGVGGSHVRGGGDDGGREARVSRYREKRRTRLFSKKIRYEVRKLNAEKRPRMKGRFVKRTPFSVPSFPSYLVNTK</sequence>
<keyword evidence="2" id="KW-1185">Reference proteome</keyword>
<protein>
    <submittedName>
        <fullName evidence="1">Uncharacterized protein</fullName>
    </submittedName>
</protein>
<name>A0ACC0LJI0_RHOML</name>